<feature type="compositionally biased region" description="Polar residues" evidence="3">
    <location>
        <begin position="20"/>
        <end position="30"/>
    </location>
</feature>
<feature type="compositionally biased region" description="Gly residues" evidence="3">
    <location>
        <begin position="1044"/>
        <end position="1053"/>
    </location>
</feature>
<accession>A0A835YTW3</accession>
<dbReference type="GO" id="GO:0004016">
    <property type="term" value="F:adenylate cyclase activity"/>
    <property type="evidence" value="ECO:0007669"/>
    <property type="project" value="TreeGrafter"/>
</dbReference>
<dbReference type="OrthoDB" id="194468at2759"/>
<dbReference type="PANTHER" id="PTHR16305:SF28">
    <property type="entry name" value="GUANYLATE CYCLASE DOMAIN-CONTAINING PROTEIN"/>
    <property type="match status" value="1"/>
</dbReference>
<dbReference type="SUPFAM" id="SSF55073">
    <property type="entry name" value="Nucleotide cyclase"/>
    <property type="match status" value="2"/>
</dbReference>
<feature type="compositionally biased region" description="Gly residues" evidence="3">
    <location>
        <begin position="201"/>
        <end position="218"/>
    </location>
</feature>
<organism evidence="5 6">
    <name type="scientific">Tribonema minus</name>
    <dbReference type="NCBI Taxonomy" id="303371"/>
    <lineage>
        <taxon>Eukaryota</taxon>
        <taxon>Sar</taxon>
        <taxon>Stramenopiles</taxon>
        <taxon>Ochrophyta</taxon>
        <taxon>PX clade</taxon>
        <taxon>Xanthophyceae</taxon>
        <taxon>Tribonematales</taxon>
        <taxon>Tribonemataceae</taxon>
        <taxon>Tribonema</taxon>
    </lineage>
</organism>
<evidence type="ECO:0000256" key="1">
    <source>
        <dbReference type="ARBA" id="ARBA00022741"/>
    </source>
</evidence>
<name>A0A835YTW3_9STRA</name>
<comment type="caution">
    <text evidence="5">The sequence shown here is derived from an EMBL/GenBank/DDBJ whole genome shotgun (WGS) entry which is preliminary data.</text>
</comment>
<feature type="region of interest" description="Disordered" evidence="3">
    <location>
        <begin position="1"/>
        <end position="164"/>
    </location>
</feature>
<keyword evidence="6" id="KW-1185">Reference proteome</keyword>
<feature type="domain" description="Guanylate cyclase" evidence="4">
    <location>
        <begin position="613"/>
        <end position="750"/>
    </location>
</feature>
<dbReference type="GO" id="GO:0035556">
    <property type="term" value="P:intracellular signal transduction"/>
    <property type="evidence" value="ECO:0007669"/>
    <property type="project" value="InterPro"/>
</dbReference>
<feature type="region of interest" description="Disordered" evidence="3">
    <location>
        <begin position="1028"/>
        <end position="1084"/>
    </location>
</feature>
<feature type="compositionally biased region" description="Low complexity" evidence="3">
    <location>
        <begin position="55"/>
        <end position="70"/>
    </location>
</feature>
<keyword evidence="2" id="KW-0067">ATP-binding</keyword>
<feature type="domain" description="Guanylate cyclase" evidence="4">
    <location>
        <begin position="349"/>
        <end position="459"/>
    </location>
</feature>
<feature type="region of interest" description="Disordered" evidence="3">
    <location>
        <begin position="187"/>
        <end position="268"/>
    </location>
</feature>
<evidence type="ECO:0000256" key="3">
    <source>
        <dbReference type="SAM" id="MobiDB-lite"/>
    </source>
</evidence>
<keyword evidence="1" id="KW-0547">Nucleotide-binding</keyword>
<evidence type="ECO:0000256" key="2">
    <source>
        <dbReference type="ARBA" id="ARBA00022840"/>
    </source>
</evidence>
<dbReference type="PROSITE" id="PS50125">
    <property type="entry name" value="GUANYLATE_CYCLASE_2"/>
    <property type="match status" value="2"/>
</dbReference>
<dbReference type="Gene3D" id="3.30.70.1230">
    <property type="entry name" value="Nucleotide cyclase"/>
    <property type="match status" value="2"/>
</dbReference>
<feature type="region of interest" description="Disordered" evidence="3">
    <location>
        <begin position="1004"/>
        <end position="1023"/>
    </location>
</feature>
<feature type="region of interest" description="Disordered" evidence="3">
    <location>
        <begin position="1358"/>
        <end position="1396"/>
    </location>
</feature>
<reference evidence="5" key="1">
    <citation type="submission" date="2021-02" db="EMBL/GenBank/DDBJ databases">
        <title>First Annotated Genome of the Yellow-green Alga Tribonema minus.</title>
        <authorList>
            <person name="Mahan K.M."/>
        </authorList>
    </citation>
    <scope>NUCLEOTIDE SEQUENCE</scope>
    <source>
        <strain evidence="5">UTEX B ZZ1240</strain>
    </source>
</reference>
<dbReference type="Proteomes" id="UP000664859">
    <property type="component" value="Unassembled WGS sequence"/>
</dbReference>
<dbReference type="InterPro" id="IPR029787">
    <property type="entry name" value="Nucleotide_cyclase"/>
</dbReference>
<dbReference type="EMBL" id="JAFCMP010000457">
    <property type="protein sequence ID" value="KAG5179495.1"/>
    <property type="molecule type" value="Genomic_DNA"/>
</dbReference>
<proteinExistence type="predicted"/>
<dbReference type="InterPro" id="IPR027417">
    <property type="entry name" value="P-loop_NTPase"/>
</dbReference>
<dbReference type="CDD" id="cd07302">
    <property type="entry name" value="CHD"/>
    <property type="match status" value="2"/>
</dbReference>
<evidence type="ECO:0000313" key="5">
    <source>
        <dbReference type="EMBL" id="KAG5179495.1"/>
    </source>
</evidence>
<dbReference type="GO" id="GO:0009190">
    <property type="term" value="P:cyclic nucleotide biosynthetic process"/>
    <property type="evidence" value="ECO:0007669"/>
    <property type="project" value="InterPro"/>
</dbReference>
<dbReference type="GO" id="GO:0005524">
    <property type="term" value="F:ATP binding"/>
    <property type="evidence" value="ECO:0007669"/>
    <property type="project" value="UniProtKB-KW"/>
</dbReference>
<dbReference type="InterPro" id="IPR001054">
    <property type="entry name" value="A/G_cyclase"/>
</dbReference>
<evidence type="ECO:0000259" key="4">
    <source>
        <dbReference type="PROSITE" id="PS50125"/>
    </source>
</evidence>
<feature type="compositionally biased region" description="Gly residues" evidence="3">
    <location>
        <begin position="249"/>
        <end position="260"/>
    </location>
</feature>
<protein>
    <recommendedName>
        <fullName evidence="4">Guanylate cyclase domain-containing protein</fullName>
    </recommendedName>
</protein>
<dbReference type="GO" id="GO:0005737">
    <property type="term" value="C:cytoplasm"/>
    <property type="evidence" value="ECO:0007669"/>
    <property type="project" value="TreeGrafter"/>
</dbReference>
<dbReference type="PANTHER" id="PTHR16305">
    <property type="entry name" value="TESTICULAR SOLUBLE ADENYLYL CYCLASE"/>
    <property type="match status" value="1"/>
</dbReference>
<evidence type="ECO:0000313" key="6">
    <source>
        <dbReference type="Proteomes" id="UP000664859"/>
    </source>
</evidence>
<gene>
    <name evidence="5" type="ORF">JKP88DRAFT_326482</name>
</gene>
<sequence length="1600" mass="165319">MIRRQLIIQVDDEQDGSDGPLSNSASTSRSLWDGTVGKLLRSPRASPCNSPPHSPGRLQLSSRSSPSGNSKKPRSPHLLLTSPVMKDGAAVPRGPVTDPVGGDQPTGYPAAATSPPPSTGHLRRPPTLAQRVLTTLPARRAKTSLSPLPSADERGGGGGSGRLSLDAAAATHAAVVARIRGARARPASIGGVGDAPDDSGDGGGGGSGGGGGGGGAAGGSAAAASDTIRPGAGRRSASVKVLTGPGSEQAGGGGAGGRQWSGGVEAASGSSHVRVASAESVAAAAQAAGSSHARAAAARSGPNRGHLSKDVARLRRFVPDLLVAFLLDHPRLGSGGGGAGGAGDFCEAACVCLDISGFSALSERLCVQGEAGLDDLVAVINSCMGSLMNLVYFYGGDVVKVAGDALYCVFPRARGGDLAHACRQAVACCVAARERRVHGLTVHAGVGAGDICFAVLGTKDMSSRWECLISGDPIQQVAEALEQARRGVAEALEQARRGEIVLHRTCWQLTAPWLKGHELATGNFRVTALLPGAPMPGPGMGSKGAYWLSVTPGAGHPNYGGGYANDGYSRSIWQAARPGRGPRAQINAGQISCLKRFVPAPVLNSMTAGTGTFDYLAEIRQVTTLFMKWDNYSPEDHRDLLSLEPYFAAVQTVLQAHEGFLRQFLVDDKGCVLIACWGVPSATYPDNCERALEAAVRAHQQLGLLQMGTSIGITTGRALCCNIGSELRCEYAMATLPQVGDVINLAARLMGEARGRVLCDSATQDNLHDRLRISRIMALHPLPEMKNSIGGGGSGRLSLGASRPRGPLPGMIGRVKLCEKVDEALSELPRRPSPYFLVVDGQAGMGKTFLIRHVAEQAQELVGTTCRVLIFDLEDAARRHVPYSGLSGLFTSLLDLDGCGNHVATIRAKLLHHLRIAFNDDVDAILNKGLPALQTVLAAGLAQQQQWWQGATSACTPTAAATAAIVKLRSSGAELCTEFSSHLQGHRKASAAFHSIFSPARGVEGLRGDGEPPAAAMGGSSSGIQRAIAGTKRRLSRAGRDSTGAGGGGGGGSTPHVRSGSMSLSPTRDRHGNGNGGGGADDIEVDRGERALSMSSGAGKGVAVSAELLQQLGAASAAAAAASSPSHGSSSGGPGSVVAVASAAGSSSAAAPVLSSEEMVEALARIFESAVAGAPAVVCLDNVHFMNGHSWRVILRLAQCRRCPCLFVLTSQPMDERRWSFAHNSPYITYDKPVRRNAQHYFRLLQIPGACARFELRNLTHAEVAEALMAMGVGAGKPLPDEVVHRVLELSGGNPYWCAEIAAYSREVSLEQFMATVGAAEGADGGAAAGASAAAAAAGAAAGSFSAGGSGNSIISNSGGSSGGKVGASFEARAKDGPQYRGSSGTSSGGGKLRGGNLRLAHMVTHRLERLSAKEQLVARHASVIGLQFSLKVLVAVLPRPLVATVRDALVELESSRFLEQLHGEMGGAVALGGEGDREGGAKQGDGQWEGVTYRFHHPLVQQTLYNLTPIRDRRKIHYAAAQCYMREDGSCGVIHYAAAQCYVREDGGRGVVPFADVAAHCIKAETSHSRVAEYATKAAAQGLVAEAYEEVPWPNTACL</sequence>
<dbReference type="SUPFAM" id="SSF52540">
    <property type="entry name" value="P-loop containing nucleoside triphosphate hydrolases"/>
    <property type="match status" value="1"/>
</dbReference>